<evidence type="ECO:0000313" key="8">
    <source>
        <dbReference type="Proteomes" id="UP000051491"/>
    </source>
</evidence>
<comment type="caution">
    <text evidence="7">The sequence shown here is derived from an EMBL/GenBank/DDBJ whole genome shotgun (WGS) entry which is preliminary data.</text>
</comment>
<protein>
    <submittedName>
        <fullName evidence="7">Polyprenyl diphosphate synthase</fullName>
    </submittedName>
</protein>
<dbReference type="GO" id="GO:0004659">
    <property type="term" value="F:prenyltransferase activity"/>
    <property type="evidence" value="ECO:0007669"/>
    <property type="project" value="InterPro"/>
</dbReference>
<evidence type="ECO:0000256" key="4">
    <source>
        <dbReference type="ARBA" id="ARBA00022723"/>
    </source>
</evidence>
<dbReference type="Gene3D" id="1.10.600.10">
    <property type="entry name" value="Farnesyl Diphosphate Synthase"/>
    <property type="match status" value="1"/>
</dbReference>
<keyword evidence="3 6" id="KW-0808">Transferase</keyword>
<evidence type="ECO:0000256" key="3">
    <source>
        <dbReference type="ARBA" id="ARBA00022679"/>
    </source>
</evidence>
<proteinExistence type="inferred from homology"/>
<dbReference type="SFLD" id="SFLDS00005">
    <property type="entry name" value="Isoprenoid_Synthase_Type_I"/>
    <property type="match status" value="1"/>
</dbReference>
<dbReference type="PANTHER" id="PTHR12001">
    <property type="entry name" value="GERANYLGERANYL PYROPHOSPHATE SYNTHASE"/>
    <property type="match status" value="1"/>
</dbReference>
<dbReference type="STRING" id="89059.LAC1533_0677"/>
<evidence type="ECO:0000256" key="6">
    <source>
        <dbReference type="RuleBase" id="RU004466"/>
    </source>
</evidence>
<dbReference type="PROSITE" id="PS00444">
    <property type="entry name" value="POLYPRENYL_SYNTHASE_2"/>
    <property type="match status" value="1"/>
</dbReference>
<dbReference type="SUPFAM" id="SSF48576">
    <property type="entry name" value="Terpenoid synthases"/>
    <property type="match status" value="1"/>
</dbReference>
<dbReference type="Pfam" id="PF00348">
    <property type="entry name" value="polyprenyl_synt"/>
    <property type="match status" value="1"/>
</dbReference>
<evidence type="ECO:0000256" key="1">
    <source>
        <dbReference type="ARBA" id="ARBA00001946"/>
    </source>
</evidence>
<name>A0A0R2K476_9LACO</name>
<dbReference type="PROSITE" id="PS00723">
    <property type="entry name" value="POLYPRENYL_SYNTHASE_1"/>
    <property type="match status" value="1"/>
</dbReference>
<dbReference type="PATRIC" id="fig|89059.3.peg.1344"/>
<dbReference type="CDD" id="cd00685">
    <property type="entry name" value="Trans_IPPS_HT"/>
    <property type="match status" value="1"/>
</dbReference>
<accession>A0A0R2K476</accession>
<keyword evidence="5" id="KW-0460">Magnesium</keyword>
<comment type="cofactor">
    <cofactor evidence="1">
        <name>Mg(2+)</name>
        <dbReference type="ChEBI" id="CHEBI:18420"/>
    </cofactor>
</comment>
<organism evidence="7 8">
    <name type="scientific">Ligilactobacillus acidipiscis</name>
    <dbReference type="NCBI Taxonomy" id="89059"/>
    <lineage>
        <taxon>Bacteria</taxon>
        <taxon>Bacillati</taxon>
        <taxon>Bacillota</taxon>
        <taxon>Bacilli</taxon>
        <taxon>Lactobacillales</taxon>
        <taxon>Lactobacillaceae</taxon>
        <taxon>Ligilactobacillus</taxon>
    </lineage>
</organism>
<sequence>MFTLWNKFPQIYKQLKHVEKMIDDRLHTNNPNVEELLKSLAEDQGKQLRPGLFLLFSQLGEQKIHSDEKMIKIAASVEILHKATLIHDDIIDDSPLRRGKITIQSKYGKDVAVYAGDLLFTVFFSLLTEAMNGSKYMSYNSKAMYNLLVGELSQMHLRYSQTQSIADYLENIKGKTAALFKLACMEGIHFTQPDPGTETLAGEIGLNIGIAFQIYDDILDYTGNTKSLKKPVLEDVAEGVYSSPLLFAFTKAPAEFKPLLDKKQDISPAEIQEVAKLVAKYDGVKDAQALAKRYTDLALAEIDSLSNQKVARQIKTVAIKLLNRAS</sequence>
<evidence type="ECO:0000313" key="7">
    <source>
        <dbReference type="EMBL" id="KRN84399.1"/>
    </source>
</evidence>
<dbReference type="InterPro" id="IPR000092">
    <property type="entry name" value="Polyprenyl_synt"/>
</dbReference>
<dbReference type="Proteomes" id="UP000051491">
    <property type="component" value="Unassembled WGS sequence"/>
</dbReference>
<dbReference type="PANTHER" id="PTHR12001:SF69">
    <property type="entry name" value="ALL TRANS-POLYPRENYL-DIPHOSPHATE SYNTHASE PDSS1"/>
    <property type="match status" value="1"/>
</dbReference>
<comment type="similarity">
    <text evidence="2 6">Belongs to the FPP/GGPP synthase family.</text>
</comment>
<dbReference type="InterPro" id="IPR008949">
    <property type="entry name" value="Isoprenoid_synthase_dom_sf"/>
</dbReference>
<dbReference type="GO" id="GO:0046872">
    <property type="term" value="F:metal ion binding"/>
    <property type="evidence" value="ECO:0007669"/>
    <property type="project" value="UniProtKB-KW"/>
</dbReference>
<keyword evidence="4" id="KW-0479">Metal-binding</keyword>
<dbReference type="EMBL" id="JQBK01000032">
    <property type="protein sequence ID" value="KRN84399.1"/>
    <property type="molecule type" value="Genomic_DNA"/>
</dbReference>
<dbReference type="InterPro" id="IPR033749">
    <property type="entry name" value="Polyprenyl_synt_CS"/>
</dbReference>
<dbReference type="OrthoDB" id="9805316at2"/>
<gene>
    <name evidence="7" type="ORF">IV43_GL001245</name>
</gene>
<dbReference type="AlphaFoldDB" id="A0A0R2K476"/>
<evidence type="ECO:0000256" key="5">
    <source>
        <dbReference type="ARBA" id="ARBA00022842"/>
    </source>
</evidence>
<evidence type="ECO:0000256" key="2">
    <source>
        <dbReference type="ARBA" id="ARBA00006706"/>
    </source>
</evidence>
<dbReference type="GO" id="GO:0008299">
    <property type="term" value="P:isoprenoid biosynthetic process"/>
    <property type="evidence" value="ECO:0007669"/>
    <property type="project" value="InterPro"/>
</dbReference>
<reference evidence="7 8" key="1">
    <citation type="journal article" date="2015" name="Genome Announc.">
        <title>Expanding the biotechnology potential of lactobacilli through comparative genomics of 213 strains and associated genera.</title>
        <authorList>
            <person name="Sun Z."/>
            <person name="Harris H.M."/>
            <person name="McCann A."/>
            <person name="Guo C."/>
            <person name="Argimon S."/>
            <person name="Zhang W."/>
            <person name="Yang X."/>
            <person name="Jeffery I.B."/>
            <person name="Cooney J.C."/>
            <person name="Kagawa T.F."/>
            <person name="Liu W."/>
            <person name="Song Y."/>
            <person name="Salvetti E."/>
            <person name="Wrobel A."/>
            <person name="Rasinkangas P."/>
            <person name="Parkhill J."/>
            <person name="Rea M.C."/>
            <person name="O'Sullivan O."/>
            <person name="Ritari J."/>
            <person name="Douillard F.P."/>
            <person name="Paul Ross R."/>
            <person name="Yang R."/>
            <person name="Briner A.E."/>
            <person name="Felis G.E."/>
            <person name="de Vos W.M."/>
            <person name="Barrangou R."/>
            <person name="Klaenhammer T.R."/>
            <person name="Caufield P.W."/>
            <person name="Cui Y."/>
            <person name="Zhang H."/>
            <person name="O'Toole P.W."/>
        </authorList>
    </citation>
    <scope>NUCLEOTIDE SEQUENCE [LARGE SCALE GENOMIC DNA]</scope>
    <source>
        <strain evidence="7 8">DSM 15353</strain>
    </source>
</reference>
<dbReference type="RefSeq" id="WP_056988082.1">
    <property type="nucleotide sequence ID" value="NZ_JQBK01000032.1"/>
</dbReference>